<comment type="caution">
    <text evidence="2">The sequence shown here is derived from an EMBL/GenBank/DDBJ whole genome shotgun (WGS) entry which is preliminary data.</text>
</comment>
<reference evidence="2 3" key="1">
    <citation type="submission" date="2014-02" db="EMBL/GenBank/DDBJ databases">
        <title>Expanding our view of genomic diversity in Candidatus Accumulibacter clades.</title>
        <authorList>
            <person name="Skennerton C.T."/>
            <person name="Barr J.J."/>
            <person name="Slater F.R."/>
            <person name="Bond P.L."/>
            <person name="Tyson G.W."/>
        </authorList>
    </citation>
    <scope>NUCLEOTIDE SEQUENCE [LARGE SCALE GENOMIC DNA]</scope>
    <source>
        <strain evidence="3">BA-92</strain>
    </source>
</reference>
<dbReference type="InterPro" id="IPR025285">
    <property type="entry name" value="DUF4145"/>
</dbReference>
<evidence type="ECO:0000313" key="2">
    <source>
        <dbReference type="EMBL" id="EXI77070.1"/>
    </source>
</evidence>
<evidence type="ECO:0000259" key="1">
    <source>
        <dbReference type="Pfam" id="PF13643"/>
    </source>
</evidence>
<dbReference type="AlphaFoldDB" id="A0A011PJQ3"/>
<dbReference type="Pfam" id="PF13643">
    <property type="entry name" value="DUF4145"/>
    <property type="match status" value="1"/>
</dbReference>
<dbReference type="Proteomes" id="UP000021816">
    <property type="component" value="Unassembled WGS sequence"/>
</dbReference>
<feature type="domain" description="DUF4145" evidence="1">
    <location>
        <begin position="126"/>
        <end position="208"/>
    </location>
</feature>
<proteinExistence type="predicted"/>
<name>A0A011PJQ3_9PROT</name>
<accession>A0A011PJQ3</accession>
<organism evidence="2 3">
    <name type="scientific">Candidatus Accumulibacter appositus</name>
    <dbReference type="NCBI Taxonomy" id="1454003"/>
    <lineage>
        <taxon>Bacteria</taxon>
        <taxon>Pseudomonadati</taxon>
        <taxon>Pseudomonadota</taxon>
        <taxon>Betaproteobacteria</taxon>
        <taxon>Candidatus Accumulibacter</taxon>
    </lineage>
</organism>
<dbReference type="EMBL" id="JEMX01000122">
    <property type="protein sequence ID" value="EXI77070.1"/>
    <property type="molecule type" value="Genomic_DNA"/>
</dbReference>
<dbReference type="PATRIC" id="fig|1454003.3.peg.4106"/>
<gene>
    <name evidence="2" type="ORF">AW10_04044</name>
</gene>
<protein>
    <recommendedName>
        <fullName evidence="1">DUF4145 domain-containing protein</fullName>
    </recommendedName>
</protein>
<sequence>MLRETFVRRFAELDASFSSIHFKPYDEGMSGHYVPDGQWQRWATSAQNLILAVFGDPSPHYRNFIKAYEVCRGEGVQVRTLNALFLSAKDDFEGGYVFDVELRVSGEVFGDFIALARKSLDEGHKDVAAVLACAALEDALKRFADANGLAVGDKTMQEVVNALKSSGLVAGAQKTLLDAMPKIRNLAMHADWHKIAEPDVSSVLGFVEQFLLSKFSHS</sequence>
<evidence type="ECO:0000313" key="3">
    <source>
        <dbReference type="Proteomes" id="UP000021816"/>
    </source>
</evidence>